<gene>
    <name evidence="1" type="ORF">JMJ54_05915</name>
</gene>
<dbReference type="RefSeq" id="WP_203537028.1">
    <property type="nucleotide sequence ID" value="NZ_JAESND010000002.1"/>
</dbReference>
<reference evidence="1 2" key="1">
    <citation type="submission" date="2021-01" db="EMBL/GenBank/DDBJ databases">
        <title>Draft Genome Sequence and Polyhydroxyalkanoate Biosynthetic Potential of Jeongeupia naejangsanensis Type Strain DSM 24253.</title>
        <authorList>
            <person name="Turrini P."/>
            <person name="Artuso I."/>
            <person name="Lugli G.A."/>
            <person name="Frangipani E."/>
            <person name="Ventura M."/>
            <person name="Visca P."/>
        </authorList>
    </citation>
    <scope>NUCLEOTIDE SEQUENCE [LARGE SCALE GENOMIC DNA]</scope>
    <source>
        <strain evidence="1 2">DSM 24253</strain>
    </source>
</reference>
<evidence type="ECO:0000313" key="1">
    <source>
        <dbReference type="EMBL" id="MBM3115357.1"/>
    </source>
</evidence>
<evidence type="ECO:0000313" key="2">
    <source>
        <dbReference type="Proteomes" id="UP000809431"/>
    </source>
</evidence>
<dbReference type="Proteomes" id="UP000809431">
    <property type="component" value="Unassembled WGS sequence"/>
</dbReference>
<organism evidence="1 2">
    <name type="scientific">Jeongeupia naejangsanensis</name>
    <dbReference type="NCBI Taxonomy" id="613195"/>
    <lineage>
        <taxon>Bacteria</taxon>
        <taxon>Pseudomonadati</taxon>
        <taxon>Pseudomonadota</taxon>
        <taxon>Betaproteobacteria</taxon>
        <taxon>Neisseriales</taxon>
        <taxon>Chitinibacteraceae</taxon>
        <taxon>Jeongeupia</taxon>
    </lineage>
</organism>
<accession>A0ABS2BIA6</accession>
<keyword evidence="2" id="KW-1185">Reference proteome</keyword>
<proteinExistence type="predicted"/>
<sequence length="134" mass="14502">MQIASFADFLTAASQQPEPQRLLFVFTRAELPADATAEEKARFERGEGGTLEPVMCVDKLPSEIADFAQLKAESAQIPQSWDIGFVAALGGRAGRAPGSDEASEPLERMVGMIKQGHVGQFLAFDRNGEMLQFG</sequence>
<protein>
    <submittedName>
        <fullName evidence="1">Ribonucleotide reductase subunit alpha</fullName>
    </submittedName>
</protein>
<comment type="caution">
    <text evidence="1">The sequence shown here is derived from an EMBL/GenBank/DDBJ whole genome shotgun (WGS) entry which is preliminary data.</text>
</comment>
<name>A0ABS2BIA6_9NEIS</name>
<dbReference type="EMBL" id="JAESND010000002">
    <property type="protein sequence ID" value="MBM3115357.1"/>
    <property type="molecule type" value="Genomic_DNA"/>
</dbReference>